<dbReference type="PANTHER" id="PTHR11109:SF7">
    <property type="entry name" value="GTP CYCLOHYDROLASE 1"/>
    <property type="match status" value="1"/>
</dbReference>
<dbReference type="EC" id="3.5.4.16" evidence="3"/>
<dbReference type="InterPro" id="IPR018234">
    <property type="entry name" value="GTP_CycHdrlase_I_CS"/>
</dbReference>
<dbReference type="InterPro" id="IPR001474">
    <property type="entry name" value="GTP_CycHdrlase_I"/>
</dbReference>
<dbReference type="Pfam" id="PF01227">
    <property type="entry name" value="GTP_cyclohydroI"/>
    <property type="match status" value="1"/>
</dbReference>
<keyword evidence="6" id="KW-0289">Folate biosynthesis</keyword>
<protein>
    <recommendedName>
        <fullName evidence="4">GTP cyclohydrolase 1</fullName>
        <ecNumber evidence="3">3.5.4.16</ecNumber>
    </recommendedName>
    <alternativeName>
        <fullName evidence="7">GTP cyclohydrolase I</fullName>
    </alternativeName>
</protein>
<evidence type="ECO:0000256" key="2">
    <source>
        <dbReference type="ARBA" id="ARBA00008085"/>
    </source>
</evidence>
<comment type="caution">
    <text evidence="9">The sequence shown here is derived from an EMBL/GenBank/DDBJ whole genome shotgun (WGS) entry which is preliminary data.</text>
</comment>
<dbReference type="Proteomes" id="UP000789901">
    <property type="component" value="Unassembled WGS sequence"/>
</dbReference>
<dbReference type="Gene3D" id="3.30.1130.10">
    <property type="match status" value="1"/>
</dbReference>
<accession>A0ABN7V1Q5</accession>
<feature type="domain" description="GTP cyclohydrolase I" evidence="8">
    <location>
        <begin position="49"/>
        <end position="124"/>
    </location>
</feature>
<comment type="similarity">
    <text evidence="2">Belongs to the GTP cyclohydrolase I family.</text>
</comment>
<keyword evidence="10" id="KW-1185">Reference proteome</keyword>
<dbReference type="SUPFAM" id="SSF55620">
    <property type="entry name" value="Tetrahydrobiopterin biosynthesis enzymes-like"/>
    <property type="match status" value="1"/>
</dbReference>
<proteinExistence type="inferred from homology"/>
<evidence type="ECO:0000256" key="4">
    <source>
        <dbReference type="ARBA" id="ARBA00017272"/>
    </source>
</evidence>
<evidence type="ECO:0000256" key="6">
    <source>
        <dbReference type="ARBA" id="ARBA00022909"/>
    </source>
</evidence>
<dbReference type="InterPro" id="IPR020602">
    <property type="entry name" value="GTP_CycHdrlase_I_dom"/>
</dbReference>
<name>A0ABN7V1Q5_GIGMA</name>
<gene>
    <name evidence="9" type="ORF">GMARGA_LOCUS13218</name>
</gene>
<reference evidence="9 10" key="1">
    <citation type="submission" date="2021-06" db="EMBL/GenBank/DDBJ databases">
        <authorList>
            <person name="Kallberg Y."/>
            <person name="Tangrot J."/>
            <person name="Rosling A."/>
        </authorList>
    </citation>
    <scope>NUCLEOTIDE SEQUENCE [LARGE SCALE GENOMIC DNA]</scope>
    <source>
        <strain evidence="9 10">120-4 pot B 10/14</strain>
    </source>
</reference>
<evidence type="ECO:0000256" key="5">
    <source>
        <dbReference type="ARBA" id="ARBA00022801"/>
    </source>
</evidence>
<dbReference type="InterPro" id="IPR043133">
    <property type="entry name" value="GTP-CH-I_C/QueF"/>
</dbReference>
<evidence type="ECO:0000313" key="10">
    <source>
        <dbReference type="Proteomes" id="UP000789901"/>
    </source>
</evidence>
<evidence type="ECO:0000313" key="9">
    <source>
        <dbReference type="EMBL" id="CAG8717099.1"/>
    </source>
</evidence>
<dbReference type="PANTHER" id="PTHR11109">
    <property type="entry name" value="GTP CYCLOHYDROLASE I"/>
    <property type="match status" value="1"/>
</dbReference>
<keyword evidence="5" id="KW-0378">Hydrolase</keyword>
<evidence type="ECO:0000256" key="7">
    <source>
        <dbReference type="ARBA" id="ARBA00030854"/>
    </source>
</evidence>
<dbReference type="EMBL" id="CAJVQB010008311">
    <property type="protein sequence ID" value="CAG8717099.1"/>
    <property type="molecule type" value="Genomic_DNA"/>
</dbReference>
<evidence type="ECO:0000256" key="3">
    <source>
        <dbReference type="ARBA" id="ARBA00012715"/>
    </source>
</evidence>
<evidence type="ECO:0000259" key="8">
    <source>
        <dbReference type="Pfam" id="PF01227"/>
    </source>
</evidence>
<sequence>MDFTQKTSYYAPIPQKATSSTNCLIVSHPYSLASHSDSPIDIDGLCWPDHDEMVIVKNIDVFSLCEHHSVPFIRKISISYIPNRCVLGLSKFAHIAKIFLIWLQLQEHLTKQIAITLQEILKPKM</sequence>
<comment type="pathway">
    <text evidence="1">Cofactor biosynthesis; 7,8-dihydroneopterin triphosphate biosynthesis; 7,8-dihydroneopterin triphosphate from GTP: step 1/1.</text>
</comment>
<dbReference type="PROSITE" id="PS00859">
    <property type="entry name" value="GTP_CYCLOHYDROL_1_1"/>
    <property type="match status" value="1"/>
</dbReference>
<organism evidence="9 10">
    <name type="scientific">Gigaspora margarita</name>
    <dbReference type="NCBI Taxonomy" id="4874"/>
    <lineage>
        <taxon>Eukaryota</taxon>
        <taxon>Fungi</taxon>
        <taxon>Fungi incertae sedis</taxon>
        <taxon>Mucoromycota</taxon>
        <taxon>Glomeromycotina</taxon>
        <taxon>Glomeromycetes</taxon>
        <taxon>Diversisporales</taxon>
        <taxon>Gigasporaceae</taxon>
        <taxon>Gigaspora</taxon>
    </lineage>
</organism>
<evidence type="ECO:0000256" key="1">
    <source>
        <dbReference type="ARBA" id="ARBA00005080"/>
    </source>
</evidence>